<comment type="caution">
    <text evidence="1">The sequence shown here is derived from an EMBL/GenBank/DDBJ whole genome shotgun (WGS) entry which is preliminary data.</text>
</comment>
<protein>
    <submittedName>
        <fullName evidence="1">Uncharacterized protein</fullName>
    </submittedName>
</protein>
<evidence type="ECO:0000313" key="2">
    <source>
        <dbReference type="Proteomes" id="UP000244240"/>
    </source>
</evidence>
<reference evidence="1 2" key="1">
    <citation type="submission" date="2018-04" db="EMBL/GenBank/DDBJ databases">
        <title>Genomic Encyclopedia of Archaeal and Bacterial Type Strains, Phase II (KMG-II): from individual species to whole genera.</title>
        <authorList>
            <person name="Goeker M."/>
        </authorList>
    </citation>
    <scope>NUCLEOTIDE SEQUENCE [LARGE SCALE GENOMIC DNA]</scope>
    <source>
        <strain evidence="1 2">DSM 45787</strain>
    </source>
</reference>
<name>A0A2T6BV60_9BACL</name>
<accession>A0A2T6BV60</accession>
<organism evidence="1 2">
    <name type="scientific">Melghirimyces profundicolus</name>
    <dbReference type="NCBI Taxonomy" id="1242148"/>
    <lineage>
        <taxon>Bacteria</taxon>
        <taxon>Bacillati</taxon>
        <taxon>Bacillota</taxon>
        <taxon>Bacilli</taxon>
        <taxon>Bacillales</taxon>
        <taxon>Thermoactinomycetaceae</taxon>
        <taxon>Melghirimyces</taxon>
    </lineage>
</organism>
<gene>
    <name evidence="1" type="ORF">C8P63_11099</name>
</gene>
<proteinExistence type="predicted"/>
<dbReference type="AlphaFoldDB" id="A0A2T6BV60"/>
<dbReference type="EMBL" id="QBKR01000010">
    <property type="protein sequence ID" value="PTX59954.1"/>
    <property type="molecule type" value="Genomic_DNA"/>
</dbReference>
<keyword evidence="2" id="KW-1185">Reference proteome</keyword>
<sequence length="32" mass="4043">MNVLVKQYDWIRWTREVLFEYCETLTPEDYNS</sequence>
<evidence type="ECO:0000313" key="1">
    <source>
        <dbReference type="EMBL" id="PTX59954.1"/>
    </source>
</evidence>
<dbReference type="Proteomes" id="UP000244240">
    <property type="component" value="Unassembled WGS sequence"/>
</dbReference>